<organism evidence="2 3">
    <name type="scientific">Trifolium medium</name>
    <dbReference type="NCBI Taxonomy" id="97028"/>
    <lineage>
        <taxon>Eukaryota</taxon>
        <taxon>Viridiplantae</taxon>
        <taxon>Streptophyta</taxon>
        <taxon>Embryophyta</taxon>
        <taxon>Tracheophyta</taxon>
        <taxon>Spermatophyta</taxon>
        <taxon>Magnoliopsida</taxon>
        <taxon>eudicotyledons</taxon>
        <taxon>Gunneridae</taxon>
        <taxon>Pentapetalae</taxon>
        <taxon>rosids</taxon>
        <taxon>fabids</taxon>
        <taxon>Fabales</taxon>
        <taxon>Fabaceae</taxon>
        <taxon>Papilionoideae</taxon>
        <taxon>50 kb inversion clade</taxon>
        <taxon>NPAAA clade</taxon>
        <taxon>Hologalegina</taxon>
        <taxon>IRL clade</taxon>
        <taxon>Trifolieae</taxon>
        <taxon>Trifolium</taxon>
    </lineage>
</organism>
<comment type="caution">
    <text evidence="2">The sequence shown here is derived from an EMBL/GenBank/DDBJ whole genome shotgun (WGS) entry which is preliminary data.</text>
</comment>
<sequence>KVLTTDNLLDVSLGTHGAHKDIRKARQKANEHADLIDADDSDELRSAWSGSDDEKTLWTGDEIDSDDDVPTEA</sequence>
<proteinExistence type="predicted"/>
<protein>
    <submittedName>
        <fullName evidence="2">Uncharacterized protein</fullName>
    </submittedName>
</protein>
<reference evidence="2 3" key="1">
    <citation type="journal article" date="2018" name="Front. Plant Sci.">
        <title>Red Clover (Trifolium pratense) and Zigzag Clover (T. medium) - A Picture of Genomic Similarities and Differences.</title>
        <authorList>
            <person name="Dluhosova J."/>
            <person name="Istvanek J."/>
            <person name="Nedelnik J."/>
            <person name="Repkova J."/>
        </authorList>
    </citation>
    <scope>NUCLEOTIDE SEQUENCE [LARGE SCALE GENOMIC DNA]</scope>
    <source>
        <strain evidence="3">cv. 10/8</strain>
        <tissue evidence="2">Leaf</tissue>
    </source>
</reference>
<name>A0A392V4E6_9FABA</name>
<evidence type="ECO:0000256" key="1">
    <source>
        <dbReference type="SAM" id="MobiDB-lite"/>
    </source>
</evidence>
<accession>A0A392V4E6</accession>
<feature type="non-terminal residue" evidence="2">
    <location>
        <position position="1"/>
    </location>
</feature>
<evidence type="ECO:0000313" key="3">
    <source>
        <dbReference type="Proteomes" id="UP000265520"/>
    </source>
</evidence>
<dbReference type="PANTHER" id="PTHR38393:SF1">
    <property type="entry name" value="GLUTAMYL-TRNA (GLN) AMIDOTRANSFERASE SUBUNIT C"/>
    <property type="match status" value="1"/>
</dbReference>
<evidence type="ECO:0000313" key="2">
    <source>
        <dbReference type="EMBL" id="MCI83168.1"/>
    </source>
</evidence>
<dbReference type="PANTHER" id="PTHR38393">
    <property type="entry name" value="GLUTAMYL-TRNA (GLN) AMIDOTRANSFERASE SUBUNIT C"/>
    <property type="match status" value="1"/>
</dbReference>
<dbReference type="EMBL" id="LXQA011060731">
    <property type="protein sequence ID" value="MCI83168.1"/>
    <property type="molecule type" value="Genomic_DNA"/>
</dbReference>
<dbReference type="AlphaFoldDB" id="A0A392V4E6"/>
<dbReference type="Proteomes" id="UP000265520">
    <property type="component" value="Unassembled WGS sequence"/>
</dbReference>
<keyword evidence="3" id="KW-1185">Reference proteome</keyword>
<feature type="non-terminal residue" evidence="2">
    <location>
        <position position="73"/>
    </location>
</feature>
<feature type="region of interest" description="Disordered" evidence="1">
    <location>
        <begin position="44"/>
        <end position="73"/>
    </location>
</feature>
<feature type="compositionally biased region" description="Acidic residues" evidence="1">
    <location>
        <begin position="61"/>
        <end position="73"/>
    </location>
</feature>